<dbReference type="InterPro" id="IPR001932">
    <property type="entry name" value="PPM-type_phosphatase-like_dom"/>
</dbReference>
<dbReference type="eggNOG" id="KOG0698">
    <property type="taxonomic scope" value="Eukaryota"/>
</dbReference>
<proteinExistence type="inferred from homology"/>
<dbReference type="STRING" id="556484.B7FZU4"/>
<feature type="domain" description="PPM-type phosphatase" evidence="6">
    <location>
        <begin position="1"/>
        <end position="242"/>
    </location>
</feature>
<dbReference type="PROSITE" id="PS51746">
    <property type="entry name" value="PPM_2"/>
    <property type="match status" value="1"/>
</dbReference>
<dbReference type="InParanoid" id="B7FZU4"/>
<name>B7FZU4_PHATC</name>
<comment type="similarity">
    <text evidence="5">Belongs to the PP2C family.</text>
</comment>
<reference evidence="7 8" key="1">
    <citation type="journal article" date="2008" name="Nature">
        <title>The Phaeodactylum genome reveals the evolutionary history of diatom genomes.</title>
        <authorList>
            <person name="Bowler C."/>
            <person name="Allen A.E."/>
            <person name="Badger J.H."/>
            <person name="Grimwood J."/>
            <person name="Jabbari K."/>
            <person name="Kuo A."/>
            <person name="Maheswari U."/>
            <person name="Martens C."/>
            <person name="Maumus F."/>
            <person name="Otillar R.P."/>
            <person name="Rayko E."/>
            <person name="Salamov A."/>
            <person name="Vandepoele K."/>
            <person name="Beszteri B."/>
            <person name="Gruber A."/>
            <person name="Heijde M."/>
            <person name="Katinka M."/>
            <person name="Mock T."/>
            <person name="Valentin K."/>
            <person name="Verret F."/>
            <person name="Berges J.A."/>
            <person name="Brownlee C."/>
            <person name="Cadoret J.P."/>
            <person name="Chiovitti A."/>
            <person name="Choi C.J."/>
            <person name="Coesel S."/>
            <person name="De Martino A."/>
            <person name="Detter J.C."/>
            <person name="Durkin C."/>
            <person name="Falciatore A."/>
            <person name="Fournet J."/>
            <person name="Haruta M."/>
            <person name="Huysman M.J."/>
            <person name="Jenkins B.D."/>
            <person name="Jiroutova K."/>
            <person name="Jorgensen R.E."/>
            <person name="Joubert Y."/>
            <person name="Kaplan A."/>
            <person name="Kroger N."/>
            <person name="Kroth P.G."/>
            <person name="La Roche J."/>
            <person name="Lindquist E."/>
            <person name="Lommer M."/>
            <person name="Martin-Jezequel V."/>
            <person name="Lopez P.J."/>
            <person name="Lucas S."/>
            <person name="Mangogna M."/>
            <person name="McGinnis K."/>
            <person name="Medlin L.K."/>
            <person name="Montsant A."/>
            <person name="Oudot-Le Secq M.P."/>
            <person name="Napoli C."/>
            <person name="Obornik M."/>
            <person name="Parker M.S."/>
            <person name="Petit J.L."/>
            <person name="Porcel B.M."/>
            <person name="Poulsen N."/>
            <person name="Robison M."/>
            <person name="Rychlewski L."/>
            <person name="Rynearson T.A."/>
            <person name="Schmutz J."/>
            <person name="Shapiro H."/>
            <person name="Siaut M."/>
            <person name="Stanley M."/>
            <person name="Sussman M.R."/>
            <person name="Taylor A.R."/>
            <person name="Vardi A."/>
            <person name="von Dassow P."/>
            <person name="Vyverman W."/>
            <person name="Willis A."/>
            <person name="Wyrwicz L.S."/>
            <person name="Rokhsar D.S."/>
            <person name="Weissenbach J."/>
            <person name="Armbrust E.V."/>
            <person name="Green B.R."/>
            <person name="Van de Peer Y."/>
            <person name="Grigoriev I.V."/>
        </authorList>
    </citation>
    <scope>NUCLEOTIDE SEQUENCE [LARGE SCALE GENOMIC DNA]</scope>
    <source>
        <strain evidence="7 8">CCAP 1055/1</strain>
    </source>
</reference>
<dbReference type="OrthoDB" id="10264738at2759"/>
<keyword evidence="8" id="KW-1185">Reference proteome</keyword>
<dbReference type="GO" id="GO:0046872">
    <property type="term" value="F:metal ion binding"/>
    <property type="evidence" value="ECO:0007669"/>
    <property type="project" value="UniProtKB-KW"/>
</dbReference>
<dbReference type="GeneID" id="7201523"/>
<evidence type="ECO:0000256" key="3">
    <source>
        <dbReference type="ARBA" id="ARBA00022801"/>
    </source>
</evidence>
<dbReference type="Pfam" id="PF00481">
    <property type="entry name" value="PP2C"/>
    <property type="match status" value="1"/>
</dbReference>
<dbReference type="PANTHER" id="PTHR47992">
    <property type="entry name" value="PROTEIN PHOSPHATASE"/>
    <property type="match status" value="1"/>
</dbReference>
<evidence type="ECO:0000256" key="5">
    <source>
        <dbReference type="RuleBase" id="RU003465"/>
    </source>
</evidence>
<dbReference type="AlphaFoldDB" id="B7FZU4"/>
<reference evidence="8" key="2">
    <citation type="submission" date="2008-08" db="EMBL/GenBank/DDBJ databases">
        <authorList>
            <consortium name="Diatom Consortium"/>
            <person name="Grigoriev I."/>
            <person name="Grimwood J."/>
            <person name="Kuo A."/>
            <person name="Otillar R.P."/>
            <person name="Salamov A."/>
            <person name="Detter J.C."/>
            <person name="Lindquist E."/>
            <person name="Shapiro H."/>
            <person name="Lucas S."/>
            <person name="Glavina del Rio T."/>
            <person name="Pitluck S."/>
            <person name="Rokhsar D."/>
            <person name="Bowler C."/>
        </authorList>
    </citation>
    <scope>GENOME REANNOTATION</scope>
    <source>
        <strain evidence="8">CCAP 1055/1</strain>
    </source>
</reference>
<dbReference type="InterPro" id="IPR000222">
    <property type="entry name" value="PP2C_BS"/>
</dbReference>
<evidence type="ECO:0000256" key="1">
    <source>
        <dbReference type="ARBA" id="ARBA00004170"/>
    </source>
</evidence>
<dbReference type="Gene3D" id="3.60.40.10">
    <property type="entry name" value="PPM-type phosphatase domain"/>
    <property type="match status" value="1"/>
</dbReference>
<dbReference type="CDD" id="cd00143">
    <property type="entry name" value="PP2Cc"/>
    <property type="match status" value="1"/>
</dbReference>
<sequence>MEDDFVCAPDFAAVFDGHGGKAVSEYLRQNLYAELQAALPRVMGAQISETTKTTDEKMPSPSGKEFCNTLSDPMMIQSKRTIIAANIGDSRAILSRNETAIELTRDHKPSDPIELDRIHSLGGRVIWHGHVDTHGDPIPGTGVYRVNGNLALSRAIGDRSERPAVTADPDVSILPIDEADDFLVLATDGLWDVMTSSDVVAFIHALIEQGEDIDRDPIAAMVVEEAIRRGSYDNITVLIVWLNPSATSL</sequence>
<dbReference type="SUPFAM" id="SSF81606">
    <property type="entry name" value="PP2C-like"/>
    <property type="match status" value="1"/>
</dbReference>
<gene>
    <name evidence="7" type="ORF">PHATRDRAFT_12641</name>
</gene>
<dbReference type="GO" id="GO:0004722">
    <property type="term" value="F:protein serine/threonine phosphatase activity"/>
    <property type="evidence" value="ECO:0007669"/>
    <property type="project" value="InterPro"/>
</dbReference>
<dbReference type="PaxDb" id="2850-Phatr12641"/>
<keyword evidence="3 5" id="KW-0378">Hydrolase</keyword>
<evidence type="ECO:0000313" key="8">
    <source>
        <dbReference type="Proteomes" id="UP000000759"/>
    </source>
</evidence>
<dbReference type="KEGG" id="pti:PHATRDRAFT_12641"/>
<evidence type="ECO:0000256" key="2">
    <source>
        <dbReference type="ARBA" id="ARBA00022723"/>
    </source>
</evidence>
<dbReference type="EMBL" id="CM000612">
    <property type="protein sequence ID" value="EEC47967.1"/>
    <property type="molecule type" value="Genomic_DNA"/>
</dbReference>
<comment type="subcellular location">
    <subcellularLocation>
        <location evidence="1">Membrane</location>
        <topology evidence="1">Peripheral membrane protein</topology>
    </subcellularLocation>
</comment>
<organism evidence="7 8">
    <name type="scientific">Phaeodactylum tricornutum (strain CCAP 1055/1)</name>
    <dbReference type="NCBI Taxonomy" id="556484"/>
    <lineage>
        <taxon>Eukaryota</taxon>
        <taxon>Sar</taxon>
        <taxon>Stramenopiles</taxon>
        <taxon>Ochrophyta</taxon>
        <taxon>Bacillariophyta</taxon>
        <taxon>Bacillariophyceae</taxon>
        <taxon>Bacillariophycidae</taxon>
        <taxon>Naviculales</taxon>
        <taxon>Phaeodactylaceae</taxon>
        <taxon>Phaeodactylum</taxon>
    </lineage>
</organism>
<accession>B7FZU4</accession>
<keyword evidence="4 5" id="KW-0904">Protein phosphatase</keyword>
<protein>
    <recommendedName>
        <fullName evidence="6">PPM-type phosphatase domain-containing protein</fullName>
    </recommendedName>
</protein>
<dbReference type="Proteomes" id="UP000000759">
    <property type="component" value="Chromosome 9"/>
</dbReference>
<dbReference type="InterPro" id="IPR036457">
    <property type="entry name" value="PPM-type-like_dom_sf"/>
</dbReference>
<dbReference type="GO" id="GO:0016020">
    <property type="term" value="C:membrane"/>
    <property type="evidence" value="ECO:0007669"/>
    <property type="project" value="UniProtKB-SubCell"/>
</dbReference>
<dbReference type="PROSITE" id="PS01032">
    <property type="entry name" value="PPM_1"/>
    <property type="match status" value="1"/>
</dbReference>
<keyword evidence="2" id="KW-0479">Metal-binding</keyword>
<evidence type="ECO:0000256" key="4">
    <source>
        <dbReference type="ARBA" id="ARBA00022912"/>
    </source>
</evidence>
<evidence type="ECO:0000313" key="7">
    <source>
        <dbReference type="EMBL" id="EEC47967.1"/>
    </source>
</evidence>
<dbReference type="SMART" id="SM00332">
    <property type="entry name" value="PP2Cc"/>
    <property type="match status" value="1"/>
</dbReference>
<dbReference type="RefSeq" id="XP_002180559.1">
    <property type="nucleotide sequence ID" value="XM_002180523.1"/>
</dbReference>
<evidence type="ECO:0000259" key="6">
    <source>
        <dbReference type="PROSITE" id="PS51746"/>
    </source>
</evidence>
<dbReference type="InterPro" id="IPR015655">
    <property type="entry name" value="PP2C"/>
</dbReference>